<dbReference type="InterPro" id="IPR036086">
    <property type="entry name" value="ParB/Sulfiredoxin_sf"/>
</dbReference>
<evidence type="ECO:0000313" key="1">
    <source>
        <dbReference type="EMBL" id="MBE0369975.1"/>
    </source>
</evidence>
<organism evidence="1 2">
    <name type="scientific">Pseudoalteromonas aurantia 208</name>
    <dbReference type="NCBI Taxonomy" id="1314867"/>
    <lineage>
        <taxon>Bacteria</taxon>
        <taxon>Pseudomonadati</taxon>
        <taxon>Pseudomonadota</taxon>
        <taxon>Gammaproteobacteria</taxon>
        <taxon>Alteromonadales</taxon>
        <taxon>Pseudoalteromonadaceae</taxon>
        <taxon>Pseudoalteromonas</taxon>
    </lineage>
</organism>
<gene>
    <name evidence="1" type="ORF">PAUR_a4589</name>
</gene>
<evidence type="ECO:0008006" key="3">
    <source>
        <dbReference type="Google" id="ProtNLM"/>
    </source>
</evidence>
<accession>A0ABR9EG64</accession>
<name>A0ABR9EG64_9GAMM</name>
<proteinExistence type="predicted"/>
<dbReference type="EMBL" id="AQGV01000014">
    <property type="protein sequence ID" value="MBE0369975.1"/>
    <property type="molecule type" value="Genomic_DNA"/>
</dbReference>
<sequence>MVEKLDQLLLASVNNKELFHIESFEYKSLFLSSVQPDDSNARFMPCIFIEDEHAKQFITRNITKRQLSEIYQAENHVMIGKSCIINCLKYGSNEWKKANTTIESIVELGENISVSEMIQAPTVFPTDDGHYQILTGHRRFFALVFAYGFSHVAQFKVYENKPLLSKVKQFQENASREDLPQYGKLQAFLSAMREIDSLDQARLKLGDKKLTVKDKAKNLGISMGAFDNYNVLTRYPEVIEAYEKGLTNSFVGTKKIVLKIENDYKVEHDKKLLNLSDRKYIGDLIEQQLAGKKAAKKVTTTYNLKNIHSVDILKTLLFSNVADLNLELDWDNLDWNNAQSVNNALSELIATLSNQKDSDL</sequence>
<keyword evidence="2" id="KW-1185">Reference proteome</keyword>
<dbReference type="SUPFAM" id="SSF110849">
    <property type="entry name" value="ParB/Sulfiredoxin"/>
    <property type="match status" value="1"/>
</dbReference>
<dbReference type="Gene3D" id="3.90.1530.30">
    <property type="match status" value="1"/>
</dbReference>
<comment type="caution">
    <text evidence="1">The sequence shown here is derived from an EMBL/GenBank/DDBJ whole genome shotgun (WGS) entry which is preliminary data.</text>
</comment>
<evidence type="ECO:0000313" key="2">
    <source>
        <dbReference type="Proteomes" id="UP000615755"/>
    </source>
</evidence>
<dbReference type="Proteomes" id="UP000615755">
    <property type="component" value="Unassembled WGS sequence"/>
</dbReference>
<reference evidence="1 2" key="1">
    <citation type="submission" date="2015-03" db="EMBL/GenBank/DDBJ databases">
        <title>Genome sequence of Pseudoalteromonas aurantia.</title>
        <authorList>
            <person name="Xie B.-B."/>
            <person name="Rong J.-C."/>
            <person name="Qin Q.-L."/>
            <person name="Zhang Y.-Z."/>
        </authorList>
    </citation>
    <scope>NUCLEOTIDE SEQUENCE [LARGE SCALE GENOMIC DNA]</scope>
    <source>
        <strain evidence="1 2">208</strain>
    </source>
</reference>
<protein>
    <recommendedName>
        <fullName evidence="3">ParB/Sulfiredoxin domain-containing protein</fullName>
    </recommendedName>
</protein>
<dbReference type="RefSeq" id="WP_192509148.1">
    <property type="nucleotide sequence ID" value="NZ_AQGV01000014.1"/>
</dbReference>